<sequence length="85" mass="9117">MRQIHWLHINSLSEKQIAKCGLLRSSTYGDEEEIRRQLVDMAEVAGDIVDTNLDGNGVVIGGGCGFGSDNDLGPVGWEGGNRGKC</sequence>
<keyword evidence="2" id="KW-1185">Reference proteome</keyword>
<protein>
    <submittedName>
        <fullName evidence="1">Uncharacterized protein</fullName>
    </submittedName>
</protein>
<evidence type="ECO:0000313" key="1">
    <source>
        <dbReference type="EMBL" id="KAH0942326.1"/>
    </source>
</evidence>
<name>A0ABQ8EL59_BRANA</name>
<organism evidence="1 2">
    <name type="scientific">Brassica napus</name>
    <name type="common">Rape</name>
    <dbReference type="NCBI Taxonomy" id="3708"/>
    <lineage>
        <taxon>Eukaryota</taxon>
        <taxon>Viridiplantae</taxon>
        <taxon>Streptophyta</taxon>
        <taxon>Embryophyta</taxon>
        <taxon>Tracheophyta</taxon>
        <taxon>Spermatophyta</taxon>
        <taxon>Magnoliopsida</taxon>
        <taxon>eudicotyledons</taxon>
        <taxon>Gunneridae</taxon>
        <taxon>Pentapetalae</taxon>
        <taxon>rosids</taxon>
        <taxon>malvids</taxon>
        <taxon>Brassicales</taxon>
        <taxon>Brassicaceae</taxon>
        <taxon>Brassiceae</taxon>
        <taxon>Brassica</taxon>
    </lineage>
</organism>
<dbReference type="EMBL" id="JAGKQM010000001">
    <property type="protein sequence ID" value="KAH0942326.1"/>
    <property type="molecule type" value="Genomic_DNA"/>
</dbReference>
<dbReference type="Proteomes" id="UP000824890">
    <property type="component" value="Unassembled WGS sequence"/>
</dbReference>
<reference evidence="1 2" key="1">
    <citation type="submission" date="2021-05" db="EMBL/GenBank/DDBJ databases">
        <title>Genome Assembly of Synthetic Allotetraploid Brassica napus Reveals Homoeologous Exchanges between Subgenomes.</title>
        <authorList>
            <person name="Davis J.T."/>
        </authorList>
    </citation>
    <scope>NUCLEOTIDE SEQUENCE [LARGE SCALE GENOMIC DNA]</scope>
    <source>
        <strain evidence="2">cv. Da-Ae</strain>
        <tissue evidence="1">Seedling</tissue>
    </source>
</reference>
<evidence type="ECO:0000313" key="2">
    <source>
        <dbReference type="Proteomes" id="UP000824890"/>
    </source>
</evidence>
<comment type="caution">
    <text evidence="1">The sequence shown here is derived from an EMBL/GenBank/DDBJ whole genome shotgun (WGS) entry which is preliminary data.</text>
</comment>
<gene>
    <name evidence="1" type="ORF">HID58_001963</name>
</gene>
<proteinExistence type="predicted"/>
<accession>A0ABQ8EL59</accession>